<gene>
    <name evidence="2" type="ORF">ACFQZI_12140</name>
</gene>
<proteinExistence type="predicted"/>
<dbReference type="RefSeq" id="WP_377142823.1">
    <property type="nucleotide sequence ID" value="NZ_JBHTIA010000008.1"/>
</dbReference>
<reference evidence="3" key="1">
    <citation type="journal article" date="2019" name="Int. J. Syst. Evol. Microbiol.">
        <title>The Global Catalogue of Microorganisms (GCM) 10K type strain sequencing project: providing services to taxonomists for standard genome sequencing and annotation.</title>
        <authorList>
            <consortium name="The Broad Institute Genomics Platform"/>
            <consortium name="The Broad Institute Genome Sequencing Center for Infectious Disease"/>
            <person name="Wu L."/>
            <person name="Ma J."/>
        </authorList>
    </citation>
    <scope>NUCLEOTIDE SEQUENCE [LARGE SCALE GENOMIC DNA]</scope>
    <source>
        <strain evidence="3">CCUG 60742</strain>
    </source>
</reference>
<name>A0ABW2ZHJ2_9SPHI</name>
<evidence type="ECO:0000256" key="1">
    <source>
        <dbReference type="SAM" id="SignalP"/>
    </source>
</evidence>
<feature type="signal peptide" evidence="1">
    <location>
        <begin position="1"/>
        <end position="21"/>
    </location>
</feature>
<feature type="chain" id="PRO_5045063964" evidence="1">
    <location>
        <begin position="22"/>
        <end position="236"/>
    </location>
</feature>
<protein>
    <submittedName>
        <fullName evidence="2">DUF2490 domain-containing protein</fullName>
    </submittedName>
</protein>
<comment type="caution">
    <text evidence="2">The sequence shown here is derived from an EMBL/GenBank/DDBJ whole genome shotgun (WGS) entry which is preliminary data.</text>
</comment>
<organism evidence="2 3">
    <name type="scientific">Mucilaginibacter lutimaris</name>
    <dbReference type="NCBI Taxonomy" id="931629"/>
    <lineage>
        <taxon>Bacteria</taxon>
        <taxon>Pseudomonadati</taxon>
        <taxon>Bacteroidota</taxon>
        <taxon>Sphingobacteriia</taxon>
        <taxon>Sphingobacteriales</taxon>
        <taxon>Sphingobacteriaceae</taxon>
        <taxon>Mucilaginibacter</taxon>
    </lineage>
</organism>
<evidence type="ECO:0000313" key="3">
    <source>
        <dbReference type="Proteomes" id="UP001597073"/>
    </source>
</evidence>
<keyword evidence="1" id="KW-0732">Signal</keyword>
<dbReference type="EMBL" id="JBHTIA010000008">
    <property type="protein sequence ID" value="MFD0765604.1"/>
    <property type="molecule type" value="Genomic_DNA"/>
</dbReference>
<accession>A0ABW2ZHJ2</accession>
<sequence>MKKSLALLLLLSTLVPCKLFAQDNRFSGWAALFHSQKFSDKWGMSFDAQFRSADHYDYLQNVLLRPSVNYYFDKNKMAALGYAYIATNNHANGVETFRPESRIWEQIIINTKISKAATLQHRFRLEQRFLGNTTAKNDHYFSQRLRYFARAVVPLKKTEAFTKGTFVALQNEAFANVQNNHKVNKHFFDQNRAYVALGYRLHKKADIEFGYLNQFVQQTAATYFNHVLQAAIYTRL</sequence>
<dbReference type="Proteomes" id="UP001597073">
    <property type="component" value="Unassembled WGS sequence"/>
</dbReference>
<dbReference type="Pfam" id="PF10677">
    <property type="entry name" value="DUF2490"/>
    <property type="match status" value="1"/>
</dbReference>
<keyword evidence="3" id="KW-1185">Reference proteome</keyword>
<evidence type="ECO:0000313" key="2">
    <source>
        <dbReference type="EMBL" id="MFD0765604.1"/>
    </source>
</evidence>
<dbReference type="InterPro" id="IPR019619">
    <property type="entry name" value="DUF2490"/>
</dbReference>